<evidence type="ECO:0000256" key="3">
    <source>
        <dbReference type="ARBA" id="ARBA00022801"/>
    </source>
</evidence>
<evidence type="ECO:0000256" key="1">
    <source>
        <dbReference type="ARBA" id="ARBA00007534"/>
    </source>
</evidence>
<keyword evidence="8" id="KW-1185">Reference proteome</keyword>
<evidence type="ECO:0000313" key="8">
    <source>
        <dbReference type="Proteomes" id="UP000183053"/>
    </source>
</evidence>
<keyword evidence="3" id="KW-0378">Hydrolase</keyword>
<protein>
    <submittedName>
        <fullName evidence="7">Cutinase</fullName>
    </submittedName>
</protein>
<keyword evidence="4" id="KW-1015">Disulfide bond</keyword>
<dbReference type="SUPFAM" id="SSF53474">
    <property type="entry name" value="alpha/beta-Hydrolases"/>
    <property type="match status" value="1"/>
</dbReference>
<evidence type="ECO:0000313" key="7">
    <source>
        <dbReference type="EMBL" id="SDQ35441.1"/>
    </source>
</evidence>
<proteinExistence type="inferred from homology"/>
<dbReference type="InterPro" id="IPR029058">
    <property type="entry name" value="AB_hydrolase_fold"/>
</dbReference>
<dbReference type="AlphaFoldDB" id="A0A1H1A7F5"/>
<gene>
    <name evidence="7" type="ORF">SAMN04489765_0082</name>
</gene>
<name>A0A1H1A7F5_9ACTN</name>
<dbReference type="RefSeq" id="WP_082756141.1">
    <property type="nucleotide sequence ID" value="NZ_FNLF01000002.1"/>
</dbReference>
<evidence type="ECO:0000256" key="6">
    <source>
        <dbReference type="SAM" id="SignalP"/>
    </source>
</evidence>
<dbReference type="Gene3D" id="3.40.50.1820">
    <property type="entry name" value="alpha/beta hydrolase"/>
    <property type="match status" value="1"/>
</dbReference>
<feature type="signal peptide" evidence="6">
    <location>
        <begin position="1"/>
        <end position="28"/>
    </location>
</feature>
<dbReference type="GO" id="GO:0052689">
    <property type="term" value="F:carboxylic ester hydrolase activity"/>
    <property type="evidence" value="ECO:0007669"/>
    <property type="project" value="UniProtKB-KW"/>
</dbReference>
<feature type="region of interest" description="Disordered" evidence="5">
    <location>
        <begin position="178"/>
        <end position="197"/>
    </location>
</feature>
<reference evidence="8" key="1">
    <citation type="submission" date="2016-10" db="EMBL/GenBank/DDBJ databases">
        <authorList>
            <person name="Varghese N."/>
            <person name="Submissions S."/>
        </authorList>
    </citation>
    <scope>NUCLEOTIDE SEQUENCE [LARGE SCALE GENOMIC DNA]</scope>
    <source>
        <strain evidence="8">DSM 44142</strain>
    </source>
</reference>
<sequence>MDSPTRLRGIIAALTAVAAVALQVTALAGSAAGAPSCPSLMVYGIQGTGQSSPGASTTADTGFLSDVFKPALAAAKGTVDRAYVPYEASFGGAGPSTPGQTAPYSESVQNAGNKAIEMIGAKHKSCPSTKFGLVGYSQGAHAVRGVLNDVLDGKTAIKPEDLALVANFGDPGRPPGASLFPERPGQVSPSPVPGTAGTEVSKVIASVTSAPSGGGIGPEKDVMRQVGEVAGRYASFCTPGDLACDAPTSAPLTHLITNIAGQSVLDQNDPLKSAQTIAQALAMTVVKTLSPGMAPQQASSNVQPGQAVSLSERLSAASDPRTPMPAAVPAPLQSLFQLGLIGGNGAVSQPSAVTTQNPLAALANAGAGSPKALQSVMGAQGSSGNGGLVELVPPLTSDRSVLSTFGSIGDLFTSNAELFNLATAFKYWDAGKAHTSYGSVAATPNGKPPTRFVADWIIAAGKDIARGVTSQVPSKQGPLGLPALPALDIPGAVSTLMTVPKVTGEATQGQFGALTGIVPGVGGESGSALPSSSIKPVNVPGIGDLPPFMVGQP</sequence>
<dbReference type="SMART" id="SM01110">
    <property type="entry name" value="Cutinase"/>
    <property type="match status" value="1"/>
</dbReference>
<organism evidence="7 8">
    <name type="scientific">Tsukamurella pulmonis</name>
    <dbReference type="NCBI Taxonomy" id="47312"/>
    <lineage>
        <taxon>Bacteria</taxon>
        <taxon>Bacillati</taxon>
        <taxon>Actinomycetota</taxon>
        <taxon>Actinomycetes</taxon>
        <taxon>Mycobacteriales</taxon>
        <taxon>Tsukamurellaceae</taxon>
        <taxon>Tsukamurella</taxon>
    </lineage>
</organism>
<evidence type="ECO:0000256" key="4">
    <source>
        <dbReference type="ARBA" id="ARBA00023157"/>
    </source>
</evidence>
<comment type="similarity">
    <text evidence="1">Belongs to the cutinase family.</text>
</comment>
<keyword evidence="2" id="KW-0719">Serine esterase</keyword>
<dbReference type="Proteomes" id="UP000183053">
    <property type="component" value="Unassembled WGS sequence"/>
</dbReference>
<dbReference type="PANTHER" id="PTHR33630:SF9">
    <property type="entry name" value="CUTINASE 4"/>
    <property type="match status" value="1"/>
</dbReference>
<feature type="region of interest" description="Disordered" evidence="5">
    <location>
        <begin position="294"/>
        <end position="323"/>
    </location>
</feature>
<dbReference type="PANTHER" id="PTHR33630">
    <property type="entry name" value="CUTINASE RV1984C-RELATED-RELATED"/>
    <property type="match status" value="1"/>
</dbReference>
<feature type="chain" id="PRO_5039648545" evidence="6">
    <location>
        <begin position="29"/>
        <end position="553"/>
    </location>
</feature>
<feature type="compositionally biased region" description="Polar residues" evidence="5">
    <location>
        <begin position="296"/>
        <end position="309"/>
    </location>
</feature>
<dbReference type="InterPro" id="IPR000675">
    <property type="entry name" value="Cutinase/axe"/>
</dbReference>
<keyword evidence="6" id="KW-0732">Signal</keyword>
<dbReference type="EMBL" id="FNLF01000002">
    <property type="protein sequence ID" value="SDQ35441.1"/>
    <property type="molecule type" value="Genomic_DNA"/>
</dbReference>
<dbReference type="STRING" id="47312.SAMN04489765_0082"/>
<dbReference type="Pfam" id="PF01083">
    <property type="entry name" value="Cutinase"/>
    <property type="match status" value="1"/>
</dbReference>
<evidence type="ECO:0000256" key="2">
    <source>
        <dbReference type="ARBA" id="ARBA00022487"/>
    </source>
</evidence>
<evidence type="ECO:0000256" key="5">
    <source>
        <dbReference type="SAM" id="MobiDB-lite"/>
    </source>
</evidence>
<accession>A0A1H1A7F5</accession>